<evidence type="ECO:0000313" key="4">
    <source>
        <dbReference type="Proteomes" id="UP001652582"/>
    </source>
</evidence>
<dbReference type="AlphaFoldDB" id="A0A6J1NH50"/>
<organism evidence="4 5">
    <name type="scientific">Bicyclus anynana</name>
    <name type="common">Squinting bush brown butterfly</name>
    <dbReference type="NCBI Taxonomy" id="110368"/>
    <lineage>
        <taxon>Eukaryota</taxon>
        <taxon>Metazoa</taxon>
        <taxon>Ecdysozoa</taxon>
        <taxon>Arthropoda</taxon>
        <taxon>Hexapoda</taxon>
        <taxon>Insecta</taxon>
        <taxon>Pterygota</taxon>
        <taxon>Neoptera</taxon>
        <taxon>Endopterygota</taxon>
        <taxon>Lepidoptera</taxon>
        <taxon>Glossata</taxon>
        <taxon>Ditrysia</taxon>
        <taxon>Papilionoidea</taxon>
        <taxon>Nymphalidae</taxon>
        <taxon>Satyrinae</taxon>
        <taxon>Satyrini</taxon>
        <taxon>Mycalesina</taxon>
        <taxon>Bicyclus</taxon>
    </lineage>
</organism>
<feature type="coiled-coil region" evidence="2">
    <location>
        <begin position="98"/>
        <end position="129"/>
    </location>
</feature>
<dbReference type="InterPro" id="IPR049258">
    <property type="entry name" value="ODAD1_CC"/>
</dbReference>
<dbReference type="PANTHER" id="PTHR21694:SF18">
    <property type="entry name" value="COILED-COIL DOMAIN-CONTAINING PROTEIN 63"/>
    <property type="match status" value="1"/>
</dbReference>
<keyword evidence="1 2" id="KW-0175">Coiled coil</keyword>
<dbReference type="Pfam" id="PF21773">
    <property type="entry name" value="ODAD1_CC"/>
    <property type="match status" value="1"/>
</dbReference>
<dbReference type="KEGG" id="bany:112050293"/>
<evidence type="ECO:0000313" key="5">
    <source>
        <dbReference type="RefSeq" id="XP_023944293.2"/>
    </source>
</evidence>
<protein>
    <submittedName>
        <fullName evidence="5">Coiled-coil domain-containing protein 63-like</fullName>
    </submittedName>
</protein>
<reference evidence="5" key="1">
    <citation type="submission" date="2025-08" db="UniProtKB">
        <authorList>
            <consortium name="RefSeq"/>
        </authorList>
    </citation>
    <scope>IDENTIFICATION</scope>
</reference>
<feature type="domain" description="ODAD1 central coiled coil region" evidence="3">
    <location>
        <begin position="149"/>
        <end position="425"/>
    </location>
</feature>
<dbReference type="RefSeq" id="XP_023944293.2">
    <property type="nucleotide sequence ID" value="XM_024088525.2"/>
</dbReference>
<feature type="coiled-coil region" evidence="2">
    <location>
        <begin position="331"/>
        <end position="394"/>
    </location>
</feature>
<dbReference type="PANTHER" id="PTHR21694">
    <property type="entry name" value="COILED-COIL DOMAIN-CONTAINING PROTEIN 63"/>
    <property type="match status" value="1"/>
</dbReference>
<sequence length="561" mass="66687">MESSSPEHLPTDMEVLKKMEDEHLHSQRQVRLIQTDRQHRSLGVHPQFRRQDHLLRTLKKEYLNLHKDLKIARSGAHKKNDKRMKQELTRALLSRTEHEEEREENLTLMEQLDELLQEKKKELLLINEKVIANNGELEVRRALSDHRLSSAENKLEIAMWSFNEVQCENKKVRQEIEHMLNDRALFNQSWNKMMSALSKGKKFLTDLFESSTLAYDQRDEWCAKLKSAQEKGKVDQMVQIQEMRDLQKAFDHEMKLYNFLAKKGVIRINKEEEKRAEDQKKKEEEEIEKNLKAHDKIFSDINDYTEEHDVDKIIEQFERVEQENFSIYKLLNEYCAENEVLKRGLEKIKQDIEDRRDWNEMAEENRQEKLQQLRDKLEKQKLATEDKRTQLTEKSLLIEDTMKKVTELFNLLDCSLEPYQNLLGDKQPSLHHVNLTFRLITEKIQELVQITYYCERHVQRKDKSSSRLKKYTVRVQPPEPWSATPITVLVPAEPCPACIEARWLSRVSDTPETPFTRAMSEAARLQLEEEPAFERSDRIHALAECRAPQSRLILAKRYMPY</sequence>
<accession>A0A6J1NH50</accession>
<feature type="coiled-coil region" evidence="2">
    <location>
        <begin position="266"/>
        <end position="293"/>
    </location>
</feature>
<dbReference type="Proteomes" id="UP001652582">
    <property type="component" value="Chromosome 24"/>
</dbReference>
<keyword evidence="4" id="KW-1185">Reference proteome</keyword>
<dbReference type="OrthoDB" id="6766775at2759"/>
<evidence type="ECO:0000256" key="1">
    <source>
        <dbReference type="ARBA" id="ARBA00023054"/>
    </source>
</evidence>
<name>A0A6J1NH50_BICAN</name>
<dbReference type="GeneID" id="112050293"/>
<evidence type="ECO:0000259" key="3">
    <source>
        <dbReference type="Pfam" id="PF21773"/>
    </source>
</evidence>
<proteinExistence type="predicted"/>
<dbReference type="InterPro" id="IPR051876">
    <property type="entry name" value="ODA-DC/CCD"/>
</dbReference>
<evidence type="ECO:0000256" key="2">
    <source>
        <dbReference type="SAM" id="Coils"/>
    </source>
</evidence>
<gene>
    <name evidence="5" type="primary">LOC112050293</name>
</gene>